<dbReference type="PANTHER" id="PTHR43531">
    <property type="entry name" value="PROTEIN ICFG"/>
    <property type="match status" value="1"/>
</dbReference>
<dbReference type="GO" id="GO:0007165">
    <property type="term" value="P:signal transduction"/>
    <property type="evidence" value="ECO:0007669"/>
    <property type="project" value="UniProtKB-KW"/>
</dbReference>
<dbReference type="EMBL" id="CP064942">
    <property type="protein sequence ID" value="QPH54063.1"/>
    <property type="molecule type" value="Genomic_DNA"/>
</dbReference>
<evidence type="ECO:0000256" key="1">
    <source>
        <dbReference type="ARBA" id="ARBA00022481"/>
    </source>
</evidence>
<comment type="similarity">
    <text evidence="2">Belongs to the methyl-accepting chemotaxis (MCP) protein family.</text>
</comment>
<sequence length="603" mass="63668">MKFDHLSRPAEIFALYALAHGPIIALIAYQLDRSVLVTLAISAGLAMPALIAARLGMKHAALPVGLALIGQAALLNGVLMGHPWQLDTHMYYFVMLAIIGMLDDVRTVVIAGLAVILHHLGLNYVLPELVYPGGTDVSRVLMHGGIVALECAALIAGIRRRQLLSRSTAQAREEAEEQAQAAEAARQDVEQHAVEARAARTNALAQVDAAFAGVIESGLSGDFSGRISTGYEDEVLNRLAERLNHLFARLEESLSAVDAQFAALAEGHLDRRMEIVAAGRFEEIRDNANLASSSLAALVTDAGRAVTATRATVKRVVADSSEVSDRAAQQAAAIEQTATTAQQFTQSLEAGQALLGEVHDRAGALSEHAMSGAKITAEAVAAVGRIAEGSVEMREILDVIDAIAFQTNLLALNAAVEAARAGEAGKGFAVVAAEVRSLAQRSASAASDISKLIEDSNSNIDRGVEMVERAGSMLTEITRQIELVAGQVQNVARTGQEQATGLREIDAAITAMEAGVQSTASVADRTARAMGELAEEIETVEARMASFSTAPAPTDGAEEETSTPDITDAGNSRQAADEEPAAEARRIRWTSGNLAMEEDWSEF</sequence>
<dbReference type="AlphaFoldDB" id="A0A7S9QCC6"/>
<evidence type="ECO:0000256" key="3">
    <source>
        <dbReference type="PROSITE-ProRule" id="PRU00284"/>
    </source>
</evidence>
<evidence type="ECO:0000259" key="7">
    <source>
        <dbReference type="PROSITE" id="PS50111"/>
    </source>
</evidence>
<dbReference type="PROSITE" id="PS50111">
    <property type="entry name" value="CHEMOTAXIS_TRANSDUC_2"/>
    <property type="match status" value="1"/>
</dbReference>
<dbReference type="GO" id="GO:0006935">
    <property type="term" value="P:chemotaxis"/>
    <property type="evidence" value="ECO:0007669"/>
    <property type="project" value="InterPro"/>
</dbReference>
<dbReference type="SMART" id="SM00283">
    <property type="entry name" value="MA"/>
    <property type="match status" value="1"/>
</dbReference>
<dbReference type="InterPro" id="IPR004089">
    <property type="entry name" value="MCPsignal_dom"/>
</dbReference>
<feature type="transmembrane region" description="Helical" evidence="6">
    <location>
        <begin position="61"/>
        <end position="79"/>
    </location>
</feature>
<evidence type="ECO:0000313" key="9">
    <source>
        <dbReference type="Proteomes" id="UP000594800"/>
    </source>
</evidence>
<dbReference type="Proteomes" id="UP000594800">
    <property type="component" value="Chromosome"/>
</dbReference>
<feature type="domain" description="Methyl-accepting transducer" evidence="7">
    <location>
        <begin position="305"/>
        <end position="534"/>
    </location>
</feature>
<feature type="transmembrane region" description="Helical" evidence="6">
    <location>
        <begin position="140"/>
        <end position="158"/>
    </location>
</feature>
<evidence type="ECO:0000256" key="2">
    <source>
        <dbReference type="ARBA" id="ARBA00029447"/>
    </source>
</evidence>
<keyword evidence="6" id="KW-0812">Transmembrane</keyword>
<name>A0A7S9QCC6_9RHOB</name>
<feature type="region of interest" description="Disordered" evidence="5">
    <location>
        <begin position="548"/>
        <end position="603"/>
    </location>
</feature>
<dbReference type="GO" id="GO:0005886">
    <property type="term" value="C:plasma membrane"/>
    <property type="evidence" value="ECO:0007669"/>
    <property type="project" value="TreeGrafter"/>
</dbReference>
<feature type="transmembrane region" description="Helical" evidence="6">
    <location>
        <begin position="36"/>
        <end position="55"/>
    </location>
</feature>
<keyword evidence="6" id="KW-0472">Membrane</keyword>
<keyword evidence="4" id="KW-0175">Coiled coil</keyword>
<keyword evidence="6" id="KW-1133">Transmembrane helix</keyword>
<dbReference type="RefSeq" id="WP_196103272.1">
    <property type="nucleotide sequence ID" value="NZ_CP064942.1"/>
</dbReference>
<evidence type="ECO:0000256" key="5">
    <source>
        <dbReference type="SAM" id="MobiDB-lite"/>
    </source>
</evidence>
<feature type="transmembrane region" description="Helical" evidence="6">
    <location>
        <begin position="12"/>
        <end position="29"/>
    </location>
</feature>
<evidence type="ECO:0000256" key="4">
    <source>
        <dbReference type="SAM" id="Coils"/>
    </source>
</evidence>
<dbReference type="Pfam" id="PF00015">
    <property type="entry name" value="MCPsignal"/>
    <property type="match status" value="1"/>
</dbReference>
<dbReference type="PRINTS" id="PR00260">
    <property type="entry name" value="CHEMTRNSDUCR"/>
</dbReference>
<gene>
    <name evidence="8" type="ORF">I0K15_20205</name>
</gene>
<dbReference type="GO" id="GO:0004888">
    <property type="term" value="F:transmembrane signaling receptor activity"/>
    <property type="evidence" value="ECO:0007669"/>
    <property type="project" value="InterPro"/>
</dbReference>
<feature type="transmembrane region" description="Helical" evidence="6">
    <location>
        <begin position="91"/>
        <end position="120"/>
    </location>
</feature>
<protein>
    <recommendedName>
        <fullName evidence="7">Methyl-accepting transducer domain-containing protein</fullName>
    </recommendedName>
</protein>
<dbReference type="PANTHER" id="PTHR43531:SF14">
    <property type="entry name" value="METHYL-ACCEPTING CHEMOTAXIS PROTEIN I-RELATED"/>
    <property type="match status" value="1"/>
</dbReference>
<keyword evidence="9" id="KW-1185">Reference proteome</keyword>
<dbReference type="Gene3D" id="1.10.287.950">
    <property type="entry name" value="Methyl-accepting chemotaxis protein"/>
    <property type="match status" value="1"/>
</dbReference>
<evidence type="ECO:0000256" key="6">
    <source>
        <dbReference type="SAM" id="Phobius"/>
    </source>
</evidence>
<evidence type="ECO:0000313" key="8">
    <source>
        <dbReference type="EMBL" id="QPH54063.1"/>
    </source>
</evidence>
<dbReference type="InterPro" id="IPR051310">
    <property type="entry name" value="MCP_chemotaxis"/>
</dbReference>
<accession>A0A7S9QCC6</accession>
<dbReference type="CDD" id="cd11386">
    <property type="entry name" value="MCP_signal"/>
    <property type="match status" value="1"/>
</dbReference>
<dbReference type="KEGG" id="poz:I0K15_20205"/>
<keyword evidence="1" id="KW-0488">Methylation</keyword>
<feature type="coiled-coil region" evidence="4">
    <location>
        <begin position="165"/>
        <end position="202"/>
    </location>
</feature>
<dbReference type="SUPFAM" id="SSF58104">
    <property type="entry name" value="Methyl-accepting chemotaxis protein (MCP) signaling domain"/>
    <property type="match status" value="1"/>
</dbReference>
<feature type="compositionally biased region" description="Polar residues" evidence="5">
    <location>
        <begin position="563"/>
        <end position="574"/>
    </location>
</feature>
<organism evidence="8 9">
    <name type="scientific">Pontivivens ytuae</name>
    <dbReference type="NCBI Taxonomy" id="2789856"/>
    <lineage>
        <taxon>Bacteria</taxon>
        <taxon>Pseudomonadati</taxon>
        <taxon>Pseudomonadota</taxon>
        <taxon>Alphaproteobacteria</taxon>
        <taxon>Rhodobacterales</taxon>
        <taxon>Paracoccaceae</taxon>
        <taxon>Pontivivens</taxon>
    </lineage>
</organism>
<dbReference type="InterPro" id="IPR004090">
    <property type="entry name" value="Chemotax_Me-accpt_rcpt"/>
</dbReference>
<proteinExistence type="inferred from homology"/>
<reference evidence="8 9" key="1">
    <citation type="submission" date="2020-11" db="EMBL/GenBank/DDBJ databases">
        <title>Description of Pontivivens ytuae sp. nov. isolated from deep sea sediment of Mariana Trench.</title>
        <authorList>
            <person name="Wang Z."/>
            <person name="Sun Q.-L."/>
            <person name="Xu X.-D."/>
            <person name="Tang Y.-Z."/>
            <person name="Zhang J."/>
        </authorList>
    </citation>
    <scope>NUCLEOTIDE SEQUENCE [LARGE SCALE GENOMIC DNA]</scope>
    <source>
        <strain evidence="8 9">MT2928</strain>
    </source>
</reference>
<keyword evidence="3" id="KW-0807">Transducer</keyword>